<dbReference type="PRINTS" id="PR00413">
    <property type="entry name" value="HADHALOGNASE"/>
</dbReference>
<dbReference type="Pfam" id="PF00702">
    <property type="entry name" value="Hydrolase"/>
    <property type="match status" value="1"/>
</dbReference>
<feature type="binding site" evidence="10">
    <location>
        <position position="16"/>
    </location>
    <ligand>
        <name>Mg(2+)</name>
        <dbReference type="ChEBI" id="CHEBI:18420"/>
    </ligand>
</feature>
<dbReference type="EC" id="3.1.3.18" evidence="5 10"/>
<gene>
    <name evidence="11" type="ORF">GCM10023095_19150</name>
</gene>
<dbReference type="SFLD" id="SFLDS00003">
    <property type="entry name" value="Haloacid_Dehalogenase"/>
    <property type="match status" value="1"/>
</dbReference>
<proteinExistence type="inferred from homology"/>
<comment type="function">
    <text evidence="10">Specifically catalyzes the dephosphorylation of 2-phosphoglycolate. Is involved in the dissimilation of the intracellular 2-phosphoglycolate formed during the DNA repair of 3'-phosphoglycolate ends, a major class of DNA lesions induced by oxidative stress.</text>
</comment>
<name>A0ABP8Q9C3_9GAMM</name>
<evidence type="ECO:0000256" key="4">
    <source>
        <dbReference type="ARBA" id="ARBA00006171"/>
    </source>
</evidence>
<protein>
    <recommendedName>
        <fullName evidence="5 10">Phosphoglycolate phosphatase</fullName>
        <shortName evidence="10">PGP</shortName>
        <shortName evidence="10">PGPase</shortName>
        <ecNumber evidence="5 10">3.1.3.18</ecNumber>
    </recommendedName>
</protein>
<keyword evidence="9 10" id="KW-0119">Carbohydrate metabolism</keyword>
<dbReference type="SFLD" id="SFLDG01129">
    <property type="entry name" value="C1.5:_HAD__Beta-PGM__Phosphata"/>
    <property type="match status" value="1"/>
</dbReference>
<dbReference type="InterPro" id="IPR023214">
    <property type="entry name" value="HAD_sf"/>
</dbReference>
<evidence type="ECO:0000256" key="5">
    <source>
        <dbReference type="ARBA" id="ARBA00013078"/>
    </source>
</evidence>
<comment type="similarity">
    <text evidence="4 10">Belongs to the HAD-like hydrolase superfamily. CbbY/CbbZ/Gph/YieH family.</text>
</comment>
<feature type="binding site" evidence="10">
    <location>
        <position position="14"/>
    </location>
    <ligand>
        <name>Mg(2+)</name>
        <dbReference type="ChEBI" id="CHEBI:18420"/>
    </ligand>
</feature>
<accession>A0ABP8Q9C3</accession>
<evidence type="ECO:0000256" key="6">
    <source>
        <dbReference type="ARBA" id="ARBA00022723"/>
    </source>
</evidence>
<dbReference type="CDD" id="cd16417">
    <property type="entry name" value="HAD_PGPase"/>
    <property type="match status" value="1"/>
</dbReference>
<organism evidence="11 12">
    <name type="scientific">Pseudaeromonas paramecii</name>
    <dbReference type="NCBI Taxonomy" id="2138166"/>
    <lineage>
        <taxon>Bacteria</taxon>
        <taxon>Pseudomonadati</taxon>
        <taxon>Pseudomonadota</taxon>
        <taxon>Gammaproteobacteria</taxon>
        <taxon>Aeromonadales</taxon>
        <taxon>Aeromonadaceae</taxon>
        <taxon>Pseudaeromonas</taxon>
    </lineage>
</organism>
<evidence type="ECO:0000256" key="9">
    <source>
        <dbReference type="ARBA" id="ARBA00023277"/>
    </source>
</evidence>
<keyword evidence="8 10" id="KW-0460">Magnesium</keyword>
<dbReference type="Gene3D" id="3.40.50.1000">
    <property type="entry name" value="HAD superfamily/HAD-like"/>
    <property type="match status" value="1"/>
</dbReference>
<dbReference type="PANTHER" id="PTHR43434">
    <property type="entry name" value="PHOSPHOGLYCOLATE PHOSPHATASE"/>
    <property type="match status" value="1"/>
</dbReference>
<dbReference type="InterPro" id="IPR037512">
    <property type="entry name" value="PGPase_prok"/>
</dbReference>
<dbReference type="InterPro" id="IPR023198">
    <property type="entry name" value="PGP-like_dom2"/>
</dbReference>
<comment type="caution">
    <text evidence="11">The sequence shown here is derived from an EMBL/GenBank/DDBJ whole genome shotgun (WGS) entry which is preliminary data.</text>
</comment>
<evidence type="ECO:0000256" key="8">
    <source>
        <dbReference type="ARBA" id="ARBA00022842"/>
    </source>
</evidence>
<dbReference type="NCBIfam" id="TIGR01449">
    <property type="entry name" value="PGP_bact"/>
    <property type="match status" value="1"/>
</dbReference>
<dbReference type="NCBIfam" id="TIGR01509">
    <property type="entry name" value="HAD-SF-IA-v3"/>
    <property type="match status" value="1"/>
</dbReference>
<comment type="cofactor">
    <cofactor evidence="2 10">
        <name>Mg(2+)</name>
        <dbReference type="ChEBI" id="CHEBI:18420"/>
    </cofactor>
</comment>
<feature type="binding site" evidence="10">
    <location>
        <position position="178"/>
    </location>
    <ligand>
        <name>Mg(2+)</name>
        <dbReference type="ChEBI" id="CHEBI:18420"/>
    </ligand>
</feature>
<evidence type="ECO:0000313" key="11">
    <source>
        <dbReference type="EMBL" id="GAA4499284.1"/>
    </source>
</evidence>
<dbReference type="HAMAP" id="MF_00495">
    <property type="entry name" value="GPH_hydrolase_bact"/>
    <property type="match status" value="1"/>
</dbReference>
<comment type="pathway">
    <text evidence="3 10">Organic acid metabolism; glycolate biosynthesis; glycolate from 2-phosphoglycolate: step 1/1.</text>
</comment>
<sequence length="229" mass="24174">MTAPLSQVRLVLFDLDGTLVDSAPQLHRSVVAALAALGKGPVTLSEVSAWVGNGADMLLRRAWQGRHEVDAMPPAELPALRAAFDADYAEAATQGVSLYPGVRETLTSLQQAGKCLALVTNKPSRFVPAILDQVGLRDLFSQVVGGDCLPVRKPDPAPLLHICAQAGIPPEQSLMVGDSRSDVLAARHAGMPVVGLTYGYNHGEPIAASDPDWILDDFAKLTPLVLGSL</sequence>
<dbReference type="SUPFAM" id="SSF56784">
    <property type="entry name" value="HAD-like"/>
    <property type="match status" value="1"/>
</dbReference>
<evidence type="ECO:0000313" key="12">
    <source>
        <dbReference type="Proteomes" id="UP001501321"/>
    </source>
</evidence>
<keyword evidence="12" id="KW-1185">Reference proteome</keyword>
<dbReference type="Proteomes" id="UP001501321">
    <property type="component" value="Unassembled WGS sequence"/>
</dbReference>
<evidence type="ECO:0000256" key="7">
    <source>
        <dbReference type="ARBA" id="ARBA00022801"/>
    </source>
</evidence>
<dbReference type="Gene3D" id="1.10.150.240">
    <property type="entry name" value="Putative phosphatase, domain 2"/>
    <property type="match status" value="1"/>
</dbReference>
<dbReference type="InterPro" id="IPR050155">
    <property type="entry name" value="HAD-like_hydrolase_sf"/>
</dbReference>
<dbReference type="NCBIfam" id="TIGR01549">
    <property type="entry name" value="HAD-SF-IA-v1"/>
    <property type="match status" value="1"/>
</dbReference>
<comment type="catalytic activity">
    <reaction evidence="1 10">
        <text>2-phosphoglycolate + H2O = glycolate + phosphate</text>
        <dbReference type="Rhea" id="RHEA:14369"/>
        <dbReference type="ChEBI" id="CHEBI:15377"/>
        <dbReference type="ChEBI" id="CHEBI:29805"/>
        <dbReference type="ChEBI" id="CHEBI:43474"/>
        <dbReference type="ChEBI" id="CHEBI:58033"/>
        <dbReference type="EC" id="3.1.3.18"/>
    </reaction>
</comment>
<dbReference type="InterPro" id="IPR036412">
    <property type="entry name" value="HAD-like_sf"/>
</dbReference>
<evidence type="ECO:0000256" key="10">
    <source>
        <dbReference type="HAMAP-Rule" id="MF_00495"/>
    </source>
</evidence>
<reference evidence="12" key="1">
    <citation type="journal article" date="2019" name="Int. J. Syst. Evol. Microbiol.">
        <title>The Global Catalogue of Microorganisms (GCM) 10K type strain sequencing project: providing services to taxonomists for standard genome sequencing and annotation.</title>
        <authorList>
            <consortium name="The Broad Institute Genomics Platform"/>
            <consortium name="The Broad Institute Genome Sequencing Center for Infectious Disease"/>
            <person name="Wu L."/>
            <person name="Ma J."/>
        </authorList>
    </citation>
    <scope>NUCLEOTIDE SEQUENCE [LARGE SCALE GENOMIC DNA]</scope>
    <source>
        <strain evidence="12">JCM 32226</strain>
    </source>
</reference>
<dbReference type="NCBIfam" id="NF009695">
    <property type="entry name" value="PRK13222.1-2"/>
    <property type="match status" value="1"/>
</dbReference>
<feature type="active site" description="Nucleophile" evidence="10">
    <location>
        <position position="14"/>
    </location>
</feature>
<keyword evidence="6 10" id="KW-0479">Metal-binding</keyword>
<dbReference type="EMBL" id="BAABFC010000012">
    <property type="protein sequence ID" value="GAA4499284.1"/>
    <property type="molecule type" value="Genomic_DNA"/>
</dbReference>
<keyword evidence="7 10" id="KW-0378">Hydrolase</keyword>
<evidence type="ECO:0000256" key="2">
    <source>
        <dbReference type="ARBA" id="ARBA00001946"/>
    </source>
</evidence>
<dbReference type="PANTHER" id="PTHR43434:SF1">
    <property type="entry name" value="PHOSPHOGLYCOLATE PHOSPHATASE"/>
    <property type="match status" value="1"/>
</dbReference>
<dbReference type="InterPro" id="IPR006439">
    <property type="entry name" value="HAD-SF_hydro_IA"/>
</dbReference>
<evidence type="ECO:0000256" key="1">
    <source>
        <dbReference type="ARBA" id="ARBA00000830"/>
    </source>
</evidence>
<dbReference type="SFLD" id="SFLDG01135">
    <property type="entry name" value="C1.5.6:_HAD__Beta-PGM__Phospha"/>
    <property type="match status" value="1"/>
</dbReference>
<evidence type="ECO:0000256" key="3">
    <source>
        <dbReference type="ARBA" id="ARBA00004818"/>
    </source>
</evidence>